<evidence type="ECO:0000313" key="13">
    <source>
        <dbReference type="Proteomes" id="UP000035681"/>
    </source>
</evidence>
<dbReference type="SUPFAM" id="SSF55550">
    <property type="entry name" value="SH2 domain"/>
    <property type="match status" value="1"/>
</dbReference>
<dbReference type="STRING" id="6248.A0A0K0EKF5"/>
<keyword evidence="8" id="KW-0727">SH2 domain</keyword>
<evidence type="ECO:0000256" key="1">
    <source>
        <dbReference type="ARBA" id="ARBA00011903"/>
    </source>
</evidence>
<evidence type="ECO:0000259" key="12">
    <source>
        <dbReference type="PROSITE" id="PS50011"/>
    </source>
</evidence>
<dbReference type="EC" id="2.7.10.2" evidence="1"/>
<evidence type="ECO:0000256" key="10">
    <source>
        <dbReference type="SAM" id="MobiDB-lite"/>
    </source>
</evidence>
<dbReference type="GO" id="GO:0005524">
    <property type="term" value="F:ATP binding"/>
    <property type="evidence" value="ECO:0007669"/>
    <property type="project" value="UniProtKB-UniRule"/>
</dbReference>
<dbReference type="PROSITE" id="PS00109">
    <property type="entry name" value="PROTEIN_KINASE_TYR"/>
    <property type="match status" value="1"/>
</dbReference>
<dbReference type="Proteomes" id="UP000035681">
    <property type="component" value="Unplaced"/>
</dbReference>
<feature type="binding site" evidence="9">
    <location>
        <position position="296"/>
    </location>
    <ligand>
        <name>ATP</name>
        <dbReference type="ChEBI" id="CHEBI:30616"/>
    </ligand>
</feature>
<dbReference type="PANTHER" id="PTHR24418">
    <property type="entry name" value="TYROSINE-PROTEIN KINASE"/>
    <property type="match status" value="1"/>
</dbReference>
<dbReference type="SUPFAM" id="SSF56112">
    <property type="entry name" value="Protein kinase-like (PK-like)"/>
    <property type="match status" value="1"/>
</dbReference>
<protein>
    <recommendedName>
        <fullName evidence="1">non-specific protein-tyrosine kinase</fullName>
        <ecNumber evidence="1">2.7.10.2</ecNumber>
    </recommendedName>
</protein>
<evidence type="ECO:0000256" key="2">
    <source>
        <dbReference type="ARBA" id="ARBA00022679"/>
    </source>
</evidence>
<sequence length="575" mass="66166">MSNKECSIKKPSSLGNNNVCEESSSKHINNKNKNLTTTTIGKDDRTIFLEGGNYVGFQSKNKRRTSINSIDTGNDGINEGTNSSDKVLNCKKNTNWENSPRKRSSSSNRNKKLITRSKKPSGKKRKKSNRLKHKSYCVTDSMECEIESQPYYHGLRPLEDFEHFFMNAGDFLVYLSPMEDELKYYLAVMNIEKKIEFFPIENDNGRYYLGLMKKNCKNFGYFKSIPVLIDYYKKSYIRDRDKLFLKCKLKRPSNYIEHSSFTYDNKNDILGQGNFATVYKGVFFENDCKEMNIAAKVFSPWNENETFEEKTERVLKILSEAKTMKHLDNDYIVSLYGIAVNKLPICIIMELCSGGSLENHLKIEKDKICVGERLFYCYDILNGACYLASHNIVHRDLAARNILISDDGFLKIGDFGQAIHSNDQNFHSIKNKSKVISLWSPPECLSSDSTAWSEKSDVWSFGIVAIEIFNNGQPPFKKEDAAGVVSQLKKGVYFEIPKLCHEDWTLVLKEGIFIKEQRSRFDFKQLRELLKALLTHNVNLQLPSQDSIALNRRGVRRIEFKILDSKKHSSNNTKN</sequence>
<evidence type="ECO:0000256" key="7">
    <source>
        <dbReference type="ARBA" id="ARBA00051245"/>
    </source>
</evidence>
<dbReference type="InterPro" id="IPR000719">
    <property type="entry name" value="Prot_kinase_dom"/>
</dbReference>
<feature type="compositionally biased region" description="Basic residues" evidence="10">
    <location>
        <begin position="101"/>
        <end position="131"/>
    </location>
</feature>
<name>A0A0K0EKF5_STRER</name>
<dbReference type="Gene3D" id="1.10.510.10">
    <property type="entry name" value="Transferase(Phosphotransferase) domain 1"/>
    <property type="match status" value="1"/>
</dbReference>
<dbReference type="PROSITE" id="PS50001">
    <property type="entry name" value="SH2"/>
    <property type="match status" value="1"/>
</dbReference>
<dbReference type="WBParaSite" id="SSTP_0000994800.1">
    <property type="protein sequence ID" value="SSTP_0000994800.1"/>
    <property type="gene ID" value="SSTP_0000994800"/>
</dbReference>
<feature type="region of interest" description="Disordered" evidence="10">
    <location>
        <begin position="66"/>
        <end position="131"/>
    </location>
</feature>
<feature type="domain" description="SH2" evidence="11">
    <location>
        <begin position="151"/>
        <end position="253"/>
    </location>
</feature>
<evidence type="ECO:0000256" key="8">
    <source>
        <dbReference type="PROSITE-ProRule" id="PRU00191"/>
    </source>
</evidence>
<keyword evidence="6" id="KW-0829">Tyrosine-protein kinase</keyword>
<keyword evidence="3 9" id="KW-0547">Nucleotide-binding</keyword>
<dbReference type="AlphaFoldDB" id="A0A0K0EKF5"/>
<dbReference type="InterPro" id="IPR001245">
    <property type="entry name" value="Ser-Thr/Tyr_kinase_cat_dom"/>
</dbReference>
<evidence type="ECO:0000256" key="6">
    <source>
        <dbReference type="ARBA" id="ARBA00023137"/>
    </source>
</evidence>
<dbReference type="WBParaSite" id="TCONS_00000117.p1">
    <property type="protein sequence ID" value="TCONS_00000117.p1"/>
    <property type="gene ID" value="XLOC_000136"/>
</dbReference>
<dbReference type="GO" id="GO:0004715">
    <property type="term" value="F:non-membrane spanning protein tyrosine kinase activity"/>
    <property type="evidence" value="ECO:0007669"/>
    <property type="project" value="UniProtKB-EC"/>
</dbReference>
<feature type="compositionally biased region" description="Polar residues" evidence="10">
    <location>
        <begin position="13"/>
        <end position="22"/>
    </location>
</feature>
<dbReference type="Gene3D" id="3.30.505.10">
    <property type="entry name" value="SH2 domain"/>
    <property type="match status" value="1"/>
</dbReference>
<dbReference type="PRINTS" id="PR00109">
    <property type="entry name" value="TYRKINASE"/>
</dbReference>
<accession>A0A0K0EKF5</accession>
<dbReference type="InterPro" id="IPR017441">
    <property type="entry name" value="Protein_kinase_ATP_BS"/>
</dbReference>
<dbReference type="InterPro" id="IPR008266">
    <property type="entry name" value="Tyr_kinase_AS"/>
</dbReference>
<feature type="compositionally biased region" description="Polar residues" evidence="10">
    <location>
        <begin position="79"/>
        <end position="97"/>
    </location>
</feature>
<dbReference type="InterPro" id="IPR000980">
    <property type="entry name" value="SH2"/>
</dbReference>
<feature type="region of interest" description="Disordered" evidence="10">
    <location>
        <begin position="1"/>
        <end position="38"/>
    </location>
</feature>
<keyword evidence="13" id="KW-1185">Reference proteome</keyword>
<evidence type="ECO:0000256" key="4">
    <source>
        <dbReference type="ARBA" id="ARBA00022777"/>
    </source>
</evidence>
<dbReference type="PROSITE" id="PS00107">
    <property type="entry name" value="PROTEIN_KINASE_ATP"/>
    <property type="match status" value="1"/>
</dbReference>
<evidence type="ECO:0000256" key="3">
    <source>
        <dbReference type="ARBA" id="ARBA00022741"/>
    </source>
</evidence>
<dbReference type="InterPro" id="IPR050198">
    <property type="entry name" value="Non-receptor_tyrosine_kinases"/>
</dbReference>
<reference evidence="14" key="1">
    <citation type="submission" date="2015-08" db="UniProtKB">
        <authorList>
            <consortium name="WormBaseParasite"/>
        </authorList>
    </citation>
    <scope>IDENTIFICATION</scope>
</reference>
<dbReference type="InterPro" id="IPR036860">
    <property type="entry name" value="SH2_dom_sf"/>
</dbReference>
<dbReference type="SMART" id="SM00219">
    <property type="entry name" value="TyrKc"/>
    <property type="match status" value="1"/>
</dbReference>
<dbReference type="PROSITE" id="PS50011">
    <property type="entry name" value="PROTEIN_KINASE_DOM"/>
    <property type="match status" value="1"/>
</dbReference>
<evidence type="ECO:0000256" key="5">
    <source>
        <dbReference type="ARBA" id="ARBA00022840"/>
    </source>
</evidence>
<keyword evidence="5 9" id="KW-0067">ATP-binding</keyword>
<keyword evidence="2" id="KW-0808">Transferase</keyword>
<dbReference type="InterPro" id="IPR011009">
    <property type="entry name" value="Kinase-like_dom_sf"/>
</dbReference>
<feature type="domain" description="Protein kinase" evidence="12">
    <location>
        <begin position="264"/>
        <end position="534"/>
    </location>
</feature>
<dbReference type="InterPro" id="IPR020635">
    <property type="entry name" value="Tyr_kinase_cat_dom"/>
</dbReference>
<proteinExistence type="predicted"/>
<evidence type="ECO:0000313" key="14">
    <source>
        <dbReference type="WBParaSite" id="SSTP_0000994800.1"/>
    </source>
</evidence>
<comment type="catalytic activity">
    <reaction evidence="7">
        <text>L-tyrosyl-[protein] + ATP = O-phospho-L-tyrosyl-[protein] + ADP + H(+)</text>
        <dbReference type="Rhea" id="RHEA:10596"/>
        <dbReference type="Rhea" id="RHEA-COMP:10136"/>
        <dbReference type="Rhea" id="RHEA-COMP:20101"/>
        <dbReference type="ChEBI" id="CHEBI:15378"/>
        <dbReference type="ChEBI" id="CHEBI:30616"/>
        <dbReference type="ChEBI" id="CHEBI:46858"/>
        <dbReference type="ChEBI" id="CHEBI:61978"/>
        <dbReference type="ChEBI" id="CHEBI:456216"/>
        <dbReference type="EC" id="2.7.10.2"/>
    </reaction>
</comment>
<keyword evidence="4" id="KW-0418">Kinase</keyword>
<evidence type="ECO:0000259" key="11">
    <source>
        <dbReference type="PROSITE" id="PS50001"/>
    </source>
</evidence>
<dbReference type="Pfam" id="PF07714">
    <property type="entry name" value="PK_Tyr_Ser-Thr"/>
    <property type="match status" value="1"/>
</dbReference>
<organism evidence="14">
    <name type="scientific">Strongyloides stercoralis</name>
    <name type="common">Threadworm</name>
    <dbReference type="NCBI Taxonomy" id="6248"/>
    <lineage>
        <taxon>Eukaryota</taxon>
        <taxon>Metazoa</taxon>
        <taxon>Ecdysozoa</taxon>
        <taxon>Nematoda</taxon>
        <taxon>Chromadorea</taxon>
        <taxon>Rhabditida</taxon>
        <taxon>Tylenchina</taxon>
        <taxon>Panagrolaimomorpha</taxon>
        <taxon>Strongyloidoidea</taxon>
        <taxon>Strongyloididae</taxon>
        <taxon>Strongyloides</taxon>
    </lineage>
</organism>
<evidence type="ECO:0000256" key="9">
    <source>
        <dbReference type="PROSITE-ProRule" id="PRU10141"/>
    </source>
</evidence>